<dbReference type="InterPro" id="IPR049316">
    <property type="entry name" value="GDC-P_C"/>
</dbReference>
<accession>A0A0K9GVQ8</accession>
<dbReference type="EMBL" id="LFZW01000001">
    <property type="protein sequence ID" value="KMY50779.1"/>
    <property type="molecule type" value="Genomic_DNA"/>
</dbReference>
<feature type="modified residue" description="N6-(pyridoxal phosphate)lysine" evidence="6">
    <location>
        <position position="273"/>
    </location>
</feature>
<dbReference type="FunFam" id="3.40.640.10:FF:000034">
    <property type="entry name" value="Probable glycine dehydrogenase (decarboxylating) subunit 2"/>
    <property type="match status" value="1"/>
</dbReference>
<dbReference type="GO" id="GO:0005960">
    <property type="term" value="C:glycine cleavage complex"/>
    <property type="evidence" value="ECO:0007669"/>
    <property type="project" value="TreeGrafter"/>
</dbReference>
<evidence type="ECO:0000259" key="7">
    <source>
        <dbReference type="Pfam" id="PF02347"/>
    </source>
</evidence>
<dbReference type="FunFam" id="3.90.1150.10:FF:000014">
    <property type="entry name" value="Probable glycine dehydrogenase (decarboxylating) subunit 2"/>
    <property type="match status" value="1"/>
</dbReference>
<name>A0A0K9GVQ8_9BACI</name>
<dbReference type="OrthoDB" id="9801272at2"/>
<comment type="similarity">
    <text evidence="6">Belongs to the GcvP family. C-terminal subunit subfamily.</text>
</comment>
<evidence type="ECO:0000256" key="1">
    <source>
        <dbReference type="ARBA" id="ARBA00001933"/>
    </source>
</evidence>
<evidence type="ECO:0000313" key="9">
    <source>
        <dbReference type="EMBL" id="KMY50779.1"/>
    </source>
</evidence>
<keyword evidence="4 6" id="KW-0560">Oxidoreductase</keyword>
<feature type="domain" description="Glycine cleavage system P-protein N-terminal" evidence="7">
    <location>
        <begin position="44"/>
        <end position="300"/>
    </location>
</feature>
<dbReference type="GO" id="GO:0004375">
    <property type="term" value="F:glycine dehydrogenase (decarboxylating) activity"/>
    <property type="evidence" value="ECO:0007669"/>
    <property type="project" value="UniProtKB-EC"/>
</dbReference>
<feature type="domain" description="Glycine dehydrogenase C-terminal" evidence="8">
    <location>
        <begin position="353"/>
        <end position="454"/>
    </location>
</feature>
<dbReference type="Gene3D" id="3.40.640.10">
    <property type="entry name" value="Type I PLP-dependent aspartate aminotransferase-like (Major domain)"/>
    <property type="match status" value="1"/>
</dbReference>
<dbReference type="Gene3D" id="3.90.1150.10">
    <property type="entry name" value="Aspartate Aminotransferase, domain 1"/>
    <property type="match status" value="1"/>
</dbReference>
<evidence type="ECO:0000256" key="5">
    <source>
        <dbReference type="ARBA" id="ARBA00049026"/>
    </source>
</evidence>
<dbReference type="Pfam" id="PF02347">
    <property type="entry name" value="GDC-P"/>
    <property type="match status" value="1"/>
</dbReference>
<dbReference type="RefSeq" id="WP_049682131.1">
    <property type="nucleotide sequence ID" value="NZ_LFZW01000001.1"/>
</dbReference>
<dbReference type="InterPro" id="IPR015421">
    <property type="entry name" value="PyrdxlP-dep_Trfase_major"/>
</dbReference>
<sequence>MNNQDQPLVFEMSTEGRIGYSLPEMDVEAITLKELLPADYIRIEEAELPEVSELDIMRHYTALSHRNHGVDSGFYPLGSCTMKYNPKINENVARFSGFAHIHPLQDASTVQGALELMYDLQEHLVEITGMDQVTLQPAAGAHGEWTGLMMIRAYHEANGGTKRTKVIVPDSAHGTNPASATVAGFETITVKSDEFGLVDLEDLKRVVGDDTAALMLTNPNTLGLFEENILEMAKVVHDAGGKLYYDGANLNAVLSKARPGDMGFDVVHLNLHKTFTGPHGGGGPGSGPVGVKQDLIPYLPKPVLVKKDGQYMFENDVPQSIGRVKPFYGNFGINVRAYTYIRSMGPDGLKAVTENAVLNANYMMRRLAEYYDLPYDKHCKHEFVLSGRRQKKLGVRTLDIAKRLLDFGYHPPTIYFPLNVEECMMIEPTETESKETLDSFIEAMIQIAKETEENPEIVQEAPHTTVIKRLDETLAARKPILRYQS</sequence>
<dbReference type="AlphaFoldDB" id="A0A0K9GVQ8"/>
<evidence type="ECO:0000256" key="3">
    <source>
        <dbReference type="ARBA" id="ARBA00022898"/>
    </source>
</evidence>
<dbReference type="Proteomes" id="UP000037146">
    <property type="component" value="Unassembled WGS sequence"/>
</dbReference>
<organism evidence="9 10">
    <name type="scientific">Peribacillus loiseleuriae</name>
    <dbReference type="NCBI Taxonomy" id="1679170"/>
    <lineage>
        <taxon>Bacteria</taxon>
        <taxon>Bacillati</taxon>
        <taxon>Bacillota</taxon>
        <taxon>Bacilli</taxon>
        <taxon>Bacillales</taxon>
        <taxon>Bacillaceae</taxon>
        <taxon>Peribacillus</taxon>
    </lineage>
</organism>
<dbReference type="InterPro" id="IPR020581">
    <property type="entry name" value="GDC_P"/>
</dbReference>
<dbReference type="Gene3D" id="6.20.440.10">
    <property type="match status" value="1"/>
</dbReference>
<comment type="function">
    <text evidence="2 6">The glycine cleavage system catalyzes the degradation of glycine. The P protein binds the alpha-amino group of glycine through its pyridoxal phosphate cofactor; CO(2) is released and the remaining methylamine moiety is then transferred to the lipoamide cofactor of the H protein.</text>
</comment>
<keyword evidence="10" id="KW-1185">Reference proteome</keyword>
<comment type="subunit">
    <text evidence="6">The glycine cleavage system is composed of four proteins: P, T, L and H. In this organism, the P 'protein' is a heterodimer of two subunits.</text>
</comment>
<comment type="catalytic activity">
    <reaction evidence="5 6">
        <text>N(6)-[(R)-lipoyl]-L-lysyl-[glycine-cleavage complex H protein] + glycine + H(+) = N(6)-[(R)-S(8)-aminomethyldihydrolipoyl]-L-lysyl-[glycine-cleavage complex H protein] + CO2</text>
        <dbReference type="Rhea" id="RHEA:24304"/>
        <dbReference type="Rhea" id="RHEA-COMP:10494"/>
        <dbReference type="Rhea" id="RHEA-COMP:10495"/>
        <dbReference type="ChEBI" id="CHEBI:15378"/>
        <dbReference type="ChEBI" id="CHEBI:16526"/>
        <dbReference type="ChEBI" id="CHEBI:57305"/>
        <dbReference type="ChEBI" id="CHEBI:83099"/>
        <dbReference type="ChEBI" id="CHEBI:83143"/>
        <dbReference type="EC" id="1.4.4.2"/>
    </reaction>
</comment>
<dbReference type="PANTHER" id="PTHR11773:SF1">
    <property type="entry name" value="GLYCINE DEHYDROGENASE (DECARBOXYLATING), MITOCHONDRIAL"/>
    <property type="match status" value="1"/>
</dbReference>
<dbReference type="PATRIC" id="fig|1679170.3.peg.3574"/>
<comment type="caution">
    <text evidence="9">The sequence shown here is derived from an EMBL/GenBank/DDBJ whole genome shotgun (WGS) entry which is preliminary data.</text>
</comment>
<protein>
    <recommendedName>
        <fullName evidence="6">Probable glycine dehydrogenase (decarboxylating) subunit 2</fullName>
        <ecNumber evidence="6">1.4.4.2</ecNumber>
    </recommendedName>
    <alternativeName>
        <fullName evidence="6">Glycine cleavage system P-protein subunit 2</fullName>
    </alternativeName>
    <alternativeName>
        <fullName evidence="6">Glycine decarboxylase subunit 2</fullName>
    </alternativeName>
    <alternativeName>
        <fullName evidence="6">Glycine dehydrogenase (aminomethyl-transferring) subunit 2</fullName>
    </alternativeName>
</protein>
<evidence type="ECO:0000256" key="4">
    <source>
        <dbReference type="ARBA" id="ARBA00023002"/>
    </source>
</evidence>
<evidence type="ECO:0000313" key="10">
    <source>
        <dbReference type="Proteomes" id="UP000037146"/>
    </source>
</evidence>
<reference evidence="10" key="1">
    <citation type="submission" date="2015-07" db="EMBL/GenBank/DDBJ databases">
        <title>Genome sequencing project for genomic taxonomy and phylogenomics of Bacillus-like bacteria.</title>
        <authorList>
            <person name="Liu B."/>
            <person name="Wang J."/>
            <person name="Zhu Y."/>
            <person name="Liu G."/>
            <person name="Chen Q."/>
            <person name="Chen Z."/>
            <person name="Lan J."/>
            <person name="Che J."/>
            <person name="Ge C."/>
            <person name="Shi H."/>
            <person name="Pan Z."/>
            <person name="Liu X."/>
        </authorList>
    </citation>
    <scope>NUCLEOTIDE SEQUENCE [LARGE SCALE GENOMIC DNA]</scope>
    <source>
        <strain evidence="10">FJAT-27997</strain>
    </source>
</reference>
<dbReference type="Pfam" id="PF21478">
    <property type="entry name" value="GcvP2_C"/>
    <property type="match status" value="1"/>
</dbReference>
<dbReference type="EC" id="1.4.4.2" evidence="6"/>
<dbReference type="STRING" id="1679170.AC625_15685"/>
<dbReference type="GO" id="GO:0016594">
    <property type="term" value="F:glycine binding"/>
    <property type="evidence" value="ECO:0007669"/>
    <property type="project" value="TreeGrafter"/>
</dbReference>
<dbReference type="HAMAP" id="MF_00713">
    <property type="entry name" value="GcvPB"/>
    <property type="match status" value="1"/>
</dbReference>
<evidence type="ECO:0000256" key="6">
    <source>
        <dbReference type="HAMAP-Rule" id="MF_00713"/>
    </source>
</evidence>
<dbReference type="SUPFAM" id="SSF53383">
    <property type="entry name" value="PLP-dependent transferases"/>
    <property type="match status" value="1"/>
</dbReference>
<dbReference type="GO" id="GO:0005829">
    <property type="term" value="C:cytosol"/>
    <property type="evidence" value="ECO:0007669"/>
    <property type="project" value="TreeGrafter"/>
</dbReference>
<dbReference type="PANTHER" id="PTHR11773">
    <property type="entry name" value="GLYCINE DEHYDROGENASE, DECARBOXYLATING"/>
    <property type="match status" value="1"/>
</dbReference>
<keyword evidence="3 6" id="KW-0663">Pyridoxal phosphate</keyword>
<dbReference type="GO" id="GO:0019464">
    <property type="term" value="P:glycine decarboxylation via glycine cleavage system"/>
    <property type="evidence" value="ECO:0007669"/>
    <property type="project" value="UniProtKB-UniRule"/>
</dbReference>
<evidence type="ECO:0000256" key="2">
    <source>
        <dbReference type="ARBA" id="ARBA00003788"/>
    </source>
</evidence>
<dbReference type="InterPro" id="IPR015422">
    <property type="entry name" value="PyrdxlP-dep_Trfase_small"/>
</dbReference>
<dbReference type="InterPro" id="IPR049315">
    <property type="entry name" value="GDC-P_N"/>
</dbReference>
<dbReference type="GO" id="GO:0030170">
    <property type="term" value="F:pyridoxal phosphate binding"/>
    <property type="evidence" value="ECO:0007669"/>
    <property type="project" value="TreeGrafter"/>
</dbReference>
<comment type="cofactor">
    <cofactor evidence="1 6">
        <name>pyridoxal 5'-phosphate</name>
        <dbReference type="ChEBI" id="CHEBI:597326"/>
    </cofactor>
</comment>
<evidence type="ECO:0000259" key="8">
    <source>
        <dbReference type="Pfam" id="PF21478"/>
    </source>
</evidence>
<proteinExistence type="inferred from homology"/>
<dbReference type="CDD" id="cd00613">
    <property type="entry name" value="GDC-P"/>
    <property type="match status" value="1"/>
</dbReference>
<dbReference type="InterPro" id="IPR015424">
    <property type="entry name" value="PyrdxlP-dep_Trfase"/>
</dbReference>
<gene>
    <name evidence="6" type="primary">gcvPB</name>
    <name evidence="9" type="ORF">AC625_15685</name>
</gene>
<dbReference type="NCBIfam" id="NF003346">
    <property type="entry name" value="PRK04366.1"/>
    <property type="match status" value="1"/>
</dbReference>
<dbReference type="InterPro" id="IPR023012">
    <property type="entry name" value="GcvPB"/>
</dbReference>